<dbReference type="NCBIfam" id="TIGR00312">
    <property type="entry name" value="cbiD"/>
    <property type="match status" value="1"/>
</dbReference>
<dbReference type="GO" id="GO:0032259">
    <property type="term" value="P:methylation"/>
    <property type="evidence" value="ECO:0007669"/>
    <property type="project" value="UniProtKB-KW"/>
</dbReference>
<evidence type="ECO:0000256" key="1">
    <source>
        <dbReference type="ARBA" id="ARBA00022573"/>
    </source>
</evidence>
<dbReference type="InterPro" id="IPR036074">
    <property type="entry name" value="CbiD_sf"/>
</dbReference>
<sequence length="385" mass="41607">MNKNLPTPVLPTTAPGPGLRTGFSTGAYLSATAVAAWLRLEGRAVKDSISILFPDGELRSVNIDGEEPLSANGHAAWAAKDAGEDVDKTHGLIIRSQLQRSTLPLRPEDTRETDFVEVTGSLTVVLRGGKGVGLVTRKGLDVPPGKPAINPTPRKMLLENLSELPHGNWRTVWIEVSIEGGEKVARRTLNPTLGVVGGLSILGTSGQVIPCSHAAYVATIEILIRGAALNHFSEIALVTGGRSHRWLKTQYPDFEDTAIVRFGDFIEQSLAICQRHGIPCIRIVCMAGKLAKYALGITNTHADKAAQSPTRVADLLISEGMESESLQHASDCRSVRELLDGLETENRRQAIQILKSLAAKQLQAWAHPSRIHLHVLDTTGKRELP</sequence>
<evidence type="ECO:0000256" key="5">
    <source>
        <dbReference type="HAMAP-Rule" id="MF_00787"/>
    </source>
</evidence>
<gene>
    <name evidence="5" type="primary">cbiD</name>
    <name evidence="6" type="ORF">H5P30_13915</name>
</gene>
<evidence type="ECO:0000313" key="7">
    <source>
        <dbReference type="Proteomes" id="UP000525652"/>
    </source>
</evidence>
<dbReference type="EC" id="2.1.1.195" evidence="5"/>
<keyword evidence="3 5" id="KW-0808">Transferase</keyword>
<comment type="function">
    <text evidence="5">Catalyzes the methylation of C-1 in cobalt-precorrin-5B to form cobalt-precorrin-6A.</text>
</comment>
<name>A0A7X1AZJ8_9BACT</name>
<dbReference type="GO" id="GO:0008168">
    <property type="term" value="F:methyltransferase activity"/>
    <property type="evidence" value="ECO:0007669"/>
    <property type="project" value="UniProtKB-UniRule"/>
</dbReference>
<accession>A0A7X1AZJ8</accession>
<dbReference type="RefSeq" id="WP_185693541.1">
    <property type="nucleotide sequence ID" value="NZ_JACHVA010000102.1"/>
</dbReference>
<dbReference type="AlphaFoldDB" id="A0A7X1AZJ8"/>
<evidence type="ECO:0000256" key="4">
    <source>
        <dbReference type="ARBA" id="ARBA00022691"/>
    </source>
</evidence>
<proteinExistence type="inferred from homology"/>
<dbReference type="Proteomes" id="UP000525652">
    <property type="component" value="Unassembled WGS sequence"/>
</dbReference>
<keyword evidence="4 5" id="KW-0949">S-adenosyl-L-methionine</keyword>
<dbReference type="Pfam" id="PF01888">
    <property type="entry name" value="CbiD"/>
    <property type="match status" value="1"/>
</dbReference>
<comment type="caution">
    <text evidence="6">The sequence shown here is derived from an EMBL/GenBank/DDBJ whole genome shotgun (WGS) entry which is preliminary data.</text>
</comment>
<comment type="catalytic activity">
    <reaction evidence="5">
        <text>Co-precorrin-5B + S-adenosyl-L-methionine = Co-precorrin-6A + S-adenosyl-L-homocysteine</text>
        <dbReference type="Rhea" id="RHEA:26285"/>
        <dbReference type="ChEBI" id="CHEBI:57856"/>
        <dbReference type="ChEBI" id="CHEBI:59789"/>
        <dbReference type="ChEBI" id="CHEBI:60063"/>
        <dbReference type="ChEBI" id="CHEBI:60064"/>
        <dbReference type="EC" id="2.1.1.195"/>
    </reaction>
</comment>
<evidence type="ECO:0000256" key="3">
    <source>
        <dbReference type="ARBA" id="ARBA00022679"/>
    </source>
</evidence>
<keyword evidence="7" id="KW-1185">Reference proteome</keyword>
<organism evidence="6 7">
    <name type="scientific">Puniceicoccus vermicola</name>
    <dbReference type="NCBI Taxonomy" id="388746"/>
    <lineage>
        <taxon>Bacteria</taxon>
        <taxon>Pseudomonadati</taxon>
        <taxon>Verrucomicrobiota</taxon>
        <taxon>Opitutia</taxon>
        <taxon>Puniceicoccales</taxon>
        <taxon>Puniceicoccaceae</taxon>
        <taxon>Puniceicoccus</taxon>
    </lineage>
</organism>
<dbReference type="UniPathway" id="UPA00148">
    <property type="reaction ID" value="UER00227"/>
</dbReference>
<dbReference type="PANTHER" id="PTHR35863">
    <property type="entry name" value="COBALT-PRECORRIN-5B C(1)-METHYLTRANSFERASE"/>
    <property type="match status" value="1"/>
</dbReference>
<dbReference type="PANTHER" id="PTHR35863:SF1">
    <property type="entry name" value="COBALT-PRECORRIN-5B C(1)-METHYLTRANSFERASE"/>
    <property type="match status" value="1"/>
</dbReference>
<comment type="similarity">
    <text evidence="5">Belongs to the CbiD family.</text>
</comment>
<dbReference type="PIRSF" id="PIRSF026782">
    <property type="entry name" value="CbiD"/>
    <property type="match status" value="1"/>
</dbReference>
<evidence type="ECO:0000313" key="6">
    <source>
        <dbReference type="EMBL" id="MBC2602875.1"/>
    </source>
</evidence>
<dbReference type="Gene3D" id="3.30.2110.10">
    <property type="entry name" value="CbiD-like"/>
    <property type="match status" value="1"/>
</dbReference>
<dbReference type="HAMAP" id="MF_00787">
    <property type="entry name" value="CbiD"/>
    <property type="match status" value="1"/>
</dbReference>
<evidence type="ECO:0000256" key="2">
    <source>
        <dbReference type="ARBA" id="ARBA00022603"/>
    </source>
</evidence>
<dbReference type="InterPro" id="IPR002748">
    <property type="entry name" value="CbiD"/>
</dbReference>
<keyword evidence="1 5" id="KW-0169">Cobalamin biosynthesis</keyword>
<reference evidence="6 7" key="1">
    <citation type="submission" date="2020-07" db="EMBL/GenBank/DDBJ databases">
        <authorList>
            <person name="Feng X."/>
        </authorList>
    </citation>
    <scope>NUCLEOTIDE SEQUENCE [LARGE SCALE GENOMIC DNA]</scope>
    <source>
        <strain evidence="6 7">JCM14086</strain>
    </source>
</reference>
<dbReference type="SUPFAM" id="SSF111342">
    <property type="entry name" value="CbiD-like"/>
    <property type="match status" value="1"/>
</dbReference>
<keyword evidence="2 5" id="KW-0489">Methyltransferase</keyword>
<dbReference type="GO" id="GO:0019251">
    <property type="term" value="P:anaerobic cobalamin biosynthetic process"/>
    <property type="evidence" value="ECO:0007669"/>
    <property type="project" value="UniProtKB-UniRule"/>
</dbReference>
<protein>
    <recommendedName>
        <fullName evidence="5">Cobalt-precorrin-5B C(1)-methyltransferase</fullName>
        <ecNumber evidence="5">2.1.1.195</ecNumber>
    </recommendedName>
    <alternativeName>
        <fullName evidence="5">Cobalt-precorrin-6A synthase</fullName>
    </alternativeName>
</protein>
<dbReference type="EMBL" id="JACHVA010000102">
    <property type="protein sequence ID" value="MBC2602875.1"/>
    <property type="molecule type" value="Genomic_DNA"/>
</dbReference>
<comment type="pathway">
    <text evidence="5">Cofactor biosynthesis; adenosylcobalamin biosynthesis; cob(II)yrinate a,c-diamide from sirohydrochlorin (anaerobic route): step 6/10.</text>
</comment>